<dbReference type="Proteomes" id="UP000515151">
    <property type="component" value="Chromosome 1"/>
</dbReference>
<dbReference type="PANTHER" id="PTHR33915">
    <property type="entry name" value="OSJNBA0033G05.11 PROTEIN"/>
    <property type="match status" value="1"/>
</dbReference>
<dbReference type="AlphaFoldDB" id="A0A6P8C5K5"/>
<dbReference type="RefSeq" id="XP_031378792.1">
    <property type="nucleotide sequence ID" value="XM_031522932.1"/>
</dbReference>
<organism evidence="2 3">
    <name type="scientific">Punica granatum</name>
    <name type="common">Pomegranate</name>
    <dbReference type="NCBI Taxonomy" id="22663"/>
    <lineage>
        <taxon>Eukaryota</taxon>
        <taxon>Viridiplantae</taxon>
        <taxon>Streptophyta</taxon>
        <taxon>Embryophyta</taxon>
        <taxon>Tracheophyta</taxon>
        <taxon>Spermatophyta</taxon>
        <taxon>Magnoliopsida</taxon>
        <taxon>eudicotyledons</taxon>
        <taxon>Gunneridae</taxon>
        <taxon>Pentapetalae</taxon>
        <taxon>rosids</taxon>
        <taxon>malvids</taxon>
        <taxon>Myrtales</taxon>
        <taxon>Lythraceae</taxon>
        <taxon>Punica</taxon>
    </lineage>
</organism>
<feature type="domain" description="SAM" evidence="1">
    <location>
        <begin position="22"/>
        <end position="60"/>
    </location>
</feature>
<evidence type="ECO:0000313" key="3">
    <source>
        <dbReference type="RefSeq" id="XP_031378792.1"/>
    </source>
</evidence>
<gene>
    <name evidence="3" type="primary">LOC116194177</name>
</gene>
<reference evidence="2" key="1">
    <citation type="journal article" date="2020" name="Plant Biotechnol. J.">
        <title>The pomegranate (Punica granatum L.) draft genome dissects genetic divergence between soft- and hard-seeded cultivars.</title>
        <authorList>
            <person name="Luo X."/>
            <person name="Li H."/>
            <person name="Wu Z."/>
            <person name="Yao W."/>
            <person name="Zhao P."/>
            <person name="Cao D."/>
            <person name="Yu H."/>
            <person name="Li K."/>
            <person name="Poudel K."/>
            <person name="Zhao D."/>
            <person name="Zhang F."/>
            <person name="Xia X."/>
            <person name="Chen L."/>
            <person name="Wang Q."/>
            <person name="Jing D."/>
            <person name="Cao S."/>
        </authorList>
    </citation>
    <scope>NUCLEOTIDE SEQUENCE [LARGE SCALE GENOMIC DNA]</scope>
    <source>
        <strain evidence="2">cv. Tunisia</strain>
    </source>
</reference>
<dbReference type="OrthoDB" id="1887912at2759"/>
<protein>
    <submittedName>
        <fullName evidence="3">Uncharacterized protein LOC116194177 isoform X1</fullName>
    </submittedName>
</protein>
<reference evidence="3" key="2">
    <citation type="submission" date="2025-08" db="UniProtKB">
        <authorList>
            <consortium name="RefSeq"/>
        </authorList>
    </citation>
    <scope>IDENTIFICATION</scope>
    <source>
        <tissue evidence="3">Leaf</tissue>
    </source>
</reference>
<dbReference type="InterPro" id="IPR013761">
    <property type="entry name" value="SAM/pointed_sf"/>
</dbReference>
<proteinExistence type="predicted"/>
<dbReference type="SUPFAM" id="SSF47769">
    <property type="entry name" value="SAM/Pointed domain"/>
    <property type="match status" value="1"/>
</dbReference>
<dbReference type="InterPro" id="IPR001660">
    <property type="entry name" value="SAM"/>
</dbReference>
<evidence type="ECO:0000259" key="1">
    <source>
        <dbReference type="Pfam" id="PF07647"/>
    </source>
</evidence>
<accession>A0A6P8C5K5</accession>
<evidence type="ECO:0000313" key="2">
    <source>
        <dbReference type="Proteomes" id="UP000515151"/>
    </source>
</evidence>
<dbReference type="GeneID" id="116194177"/>
<name>A0A6P8C5K5_PUNGR</name>
<dbReference type="Pfam" id="PF07647">
    <property type="entry name" value="SAM_2"/>
    <property type="match status" value="1"/>
</dbReference>
<dbReference type="Gene3D" id="1.10.150.50">
    <property type="entry name" value="Transcription Factor, Ets-1"/>
    <property type="match status" value="1"/>
</dbReference>
<dbReference type="PANTHER" id="PTHR33915:SF1">
    <property type="entry name" value="OS04G0644100 PROTEIN"/>
    <property type="match status" value="1"/>
</dbReference>
<keyword evidence="2" id="KW-1185">Reference proteome</keyword>
<dbReference type="CDD" id="cd09487">
    <property type="entry name" value="SAM_superfamily"/>
    <property type="match status" value="1"/>
</dbReference>
<sequence>MDWYTWLSKTGLNPALVYEYGLAFTHNELEEDDLSYFDHEFLQSMGVSIAKHRLEILKLARKHRRRHPNGRWAHRPDVLLPRLLLAIRSTKRRVEKYIKSWVHNEDDSSSPPSSALVLVHKDNYSRATSGYHGTVLKRNKKAAAAAATNTRSSTEQGTTVMGRLLLTNGSHTPARDNSFCESPVVCPLSGTKKKDLEDQGYWSAGVEEIRVKWKNIDSLKGCLMEPKAIKQSGKLFYDCCFVMGWVQRTSLYQMLISLEITNGLDSSSYRA</sequence>